<evidence type="ECO:0000256" key="1">
    <source>
        <dbReference type="SAM" id="MobiDB-lite"/>
    </source>
</evidence>
<accession>A0ABP9JBL4</accession>
<protein>
    <submittedName>
        <fullName evidence="2">Uncharacterized protein</fullName>
    </submittedName>
</protein>
<feature type="region of interest" description="Disordered" evidence="1">
    <location>
        <begin position="47"/>
        <end position="76"/>
    </location>
</feature>
<reference evidence="3" key="1">
    <citation type="journal article" date="2019" name="Int. J. Syst. Evol. Microbiol.">
        <title>The Global Catalogue of Microorganisms (GCM) 10K type strain sequencing project: providing services to taxonomists for standard genome sequencing and annotation.</title>
        <authorList>
            <consortium name="The Broad Institute Genomics Platform"/>
            <consortium name="The Broad Institute Genome Sequencing Center for Infectious Disease"/>
            <person name="Wu L."/>
            <person name="Ma J."/>
        </authorList>
    </citation>
    <scope>NUCLEOTIDE SEQUENCE [LARGE SCALE GENOMIC DNA]</scope>
    <source>
        <strain evidence="3">JCM 17687</strain>
    </source>
</reference>
<proteinExistence type="predicted"/>
<gene>
    <name evidence="2" type="ORF">GCM10023258_18150</name>
</gene>
<sequence>MRVAPGPDGFRASVGDMGVRTFVHVSAMRTLRDGIGRLPANVEGACLPRRDGTRHDGRQDVPPDGVQPRPMLSVRL</sequence>
<keyword evidence="3" id="KW-1185">Reference proteome</keyword>
<evidence type="ECO:0000313" key="2">
    <source>
        <dbReference type="EMBL" id="GAA5025325.1"/>
    </source>
</evidence>
<feature type="compositionally biased region" description="Basic and acidic residues" evidence="1">
    <location>
        <begin position="48"/>
        <end position="61"/>
    </location>
</feature>
<dbReference type="EMBL" id="BAABIW010000013">
    <property type="protein sequence ID" value="GAA5025325.1"/>
    <property type="molecule type" value="Genomic_DNA"/>
</dbReference>
<comment type="caution">
    <text evidence="2">The sequence shown here is derived from an EMBL/GenBank/DDBJ whole genome shotgun (WGS) entry which is preliminary data.</text>
</comment>
<name>A0ABP9JBL4_9MICO</name>
<dbReference type="Proteomes" id="UP001500427">
    <property type="component" value="Unassembled WGS sequence"/>
</dbReference>
<organism evidence="2 3">
    <name type="scientific">Terrabacter aeriphilus</name>
    <dbReference type="NCBI Taxonomy" id="515662"/>
    <lineage>
        <taxon>Bacteria</taxon>
        <taxon>Bacillati</taxon>
        <taxon>Actinomycetota</taxon>
        <taxon>Actinomycetes</taxon>
        <taxon>Micrococcales</taxon>
        <taxon>Intrasporangiaceae</taxon>
        <taxon>Terrabacter</taxon>
    </lineage>
</organism>
<evidence type="ECO:0000313" key="3">
    <source>
        <dbReference type="Proteomes" id="UP001500427"/>
    </source>
</evidence>